<organism evidence="9 10">
    <name type="scientific">Thermotoga petrophila</name>
    <dbReference type="NCBI Taxonomy" id="93929"/>
    <lineage>
        <taxon>Bacteria</taxon>
        <taxon>Thermotogati</taxon>
        <taxon>Thermotogota</taxon>
        <taxon>Thermotogae</taxon>
        <taxon>Thermotogales</taxon>
        <taxon>Thermotogaceae</taxon>
        <taxon>Thermotoga</taxon>
    </lineage>
</organism>
<evidence type="ECO:0000259" key="8">
    <source>
        <dbReference type="SMART" id="SM00244"/>
    </source>
</evidence>
<dbReference type="GO" id="GO:0016020">
    <property type="term" value="C:membrane"/>
    <property type="evidence" value="ECO:0007669"/>
    <property type="project" value="UniProtKB-SubCell"/>
</dbReference>
<protein>
    <recommendedName>
        <fullName evidence="6">Protein HflK</fullName>
    </recommendedName>
</protein>
<dbReference type="PANTHER" id="PTHR43327">
    <property type="entry name" value="STOMATIN-LIKE PROTEIN 2, MITOCHONDRIAL"/>
    <property type="match status" value="1"/>
</dbReference>
<evidence type="ECO:0000256" key="7">
    <source>
        <dbReference type="SAM" id="Coils"/>
    </source>
</evidence>
<keyword evidence="7" id="KW-0175">Coiled coil</keyword>
<dbReference type="Gene3D" id="3.30.479.30">
    <property type="entry name" value="Band 7 domain"/>
    <property type="match status" value="1"/>
</dbReference>
<keyword evidence="5" id="KW-0472">Membrane</keyword>
<feature type="coiled-coil region" evidence="7">
    <location>
        <begin position="190"/>
        <end position="217"/>
    </location>
</feature>
<dbReference type="Pfam" id="PF01145">
    <property type="entry name" value="Band_7"/>
    <property type="match status" value="1"/>
</dbReference>
<comment type="subunit">
    <text evidence="6">HflC and HflK may interact to form a multimeric complex.</text>
</comment>
<dbReference type="PRINTS" id="PR00721">
    <property type="entry name" value="STOMATIN"/>
</dbReference>
<proteinExistence type="inferred from homology"/>
<evidence type="ECO:0000256" key="5">
    <source>
        <dbReference type="ARBA" id="ARBA00023136"/>
    </source>
</evidence>
<dbReference type="InterPro" id="IPR010201">
    <property type="entry name" value="HflK"/>
</dbReference>
<keyword evidence="4" id="KW-1133">Transmembrane helix</keyword>
<evidence type="ECO:0000256" key="6">
    <source>
        <dbReference type="RuleBase" id="RU364113"/>
    </source>
</evidence>
<dbReference type="CDD" id="cd03404">
    <property type="entry name" value="SPFH_HflK"/>
    <property type="match status" value="1"/>
</dbReference>
<comment type="subcellular location">
    <subcellularLocation>
        <location evidence="1 6">Membrane</location>
    </subcellularLocation>
</comment>
<evidence type="ECO:0000256" key="3">
    <source>
        <dbReference type="ARBA" id="ARBA00022692"/>
    </source>
</evidence>
<dbReference type="OMA" id="AWNEPGG"/>
<evidence type="ECO:0000256" key="4">
    <source>
        <dbReference type="ARBA" id="ARBA00022989"/>
    </source>
</evidence>
<dbReference type="InterPro" id="IPR001972">
    <property type="entry name" value="Stomatin_HflK_fam"/>
</dbReference>
<reference evidence="9 10" key="1">
    <citation type="journal article" date="2015" name="MBio">
        <title>Genome-Resolved Metagenomic Analysis Reveals Roles for Candidate Phyla and Other Microbial Community Members in Biogeochemical Transformations in Oil Reservoirs.</title>
        <authorList>
            <person name="Hu P."/>
            <person name="Tom L."/>
            <person name="Singh A."/>
            <person name="Thomas B.C."/>
            <person name="Baker B.J."/>
            <person name="Piceno Y.M."/>
            <person name="Andersen G.L."/>
            <person name="Banfield J.F."/>
        </authorList>
    </citation>
    <scope>NUCLEOTIDE SEQUENCE [LARGE SCALE GENOMIC DNA]</scope>
    <source>
        <strain evidence="9">46_26</strain>
    </source>
</reference>
<dbReference type="InterPro" id="IPR050710">
    <property type="entry name" value="Band7/mec-2_domain"/>
</dbReference>
<comment type="caution">
    <text evidence="9">The sequence shown here is derived from an EMBL/GenBank/DDBJ whole genome shotgun (WGS) entry which is preliminary data.</text>
</comment>
<comment type="similarity">
    <text evidence="2 6">Belongs to the band 7/mec-2 family. HflK subfamily.</text>
</comment>
<accession>A0A101EP60</accession>
<dbReference type="EMBL" id="LGFG01000183">
    <property type="protein sequence ID" value="KUK22353.1"/>
    <property type="molecule type" value="Genomic_DNA"/>
</dbReference>
<sequence length="308" mass="34778">MRKYVWIVVFIVLGIYFLTGVYQVGPSEVALLKTFGRFTSVVPSGIHYHLPYPIQSHVTVDVTTVRKIEIGFRSIQRGERISYQSVPQEAIMITGDNNLVSVEAVVQYRVKDPVAYAFNITEADSIVRFTTESVLREKVAMRSIDDVLTSGRDEIGFKTAQMLQEILDSYNCGIKVENVYLQEVVPPDPVVDAFDDVNNARQDKERLINEARKYANDVVPKAQGQAQEILRQAEAYAQEVYLKALGEAKRFEEVLEEYSKAPDITRKRMLLDALQSLLEKSENKVFFVGNGDSLNILNISDLLKGMGK</sequence>
<comment type="function">
    <text evidence="6">HflC and HflK could encode or regulate a protease.</text>
</comment>
<gene>
    <name evidence="9" type="ORF">XD57_1549</name>
</gene>
<name>A0A101EP60_9THEM</name>
<dbReference type="SUPFAM" id="SSF117892">
    <property type="entry name" value="Band 7/SPFH domain"/>
    <property type="match status" value="1"/>
</dbReference>
<dbReference type="Proteomes" id="UP000058636">
    <property type="component" value="Unassembled WGS sequence"/>
</dbReference>
<dbReference type="PATRIC" id="fig|93930.3.peg.619"/>
<dbReference type="NCBIfam" id="TIGR01933">
    <property type="entry name" value="hflK"/>
    <property type="match status" value="1"/>
</dbReference>
<evidence type="ECO:0000256" key="1">
    <source>
        <dbReference type="ARBA" id="ARBA00004370"/>
    </source>
</evidence>
<feature type="domain" description="Band 7" evidence="8">
    <location>
        <begin position="19"/>
        <end position="198"/>
    </location>
</feature>
<dbReference type="SMART" id="SM00244">
    <property type="entry name" value="PHB"/>
    <property type="match status" value="1"/>
</dbReference>
<dbReference type="PANTHER" id="PTHR43327:SF2">
    <property type="entry name" value="MODULATOR OF FTSH PROTEASE HFLK"/>
    <property type="match status" value="1"/>
</dbReference>
<keyword evidence="3" id="KW-0812">Transmembrane</keyword>
<dbReference type="InterPro" id="IPR036013">
    <property type="entry name" value="Band_7/SPFH_dom_sf"/>
</dbReference>
<evidence type="ECO:0000313" key="9">
    <source>
        <dbReference type="EMBL" id="KUK22353.1"/>
    </source>
</evidence>
<dbReference type="AlphaFoldDB" id="A0A101EP60"/>
<dbReference type="InterPro" id="IPR001107">
    <property type="entry name" value="Band_7"/>
</dbReference>
<evidence type="ECO:0000256" key="2">
    <source>
        <dbReference type="ARBA" id="ARBA00006971"/>
    </source>
</evidence>
<evidence type="ECO:0000313" key="10">
    <source>
        <dbReference type="Proteomes" id="UP000058636"/>
    </source>
</evidence>